<proteinExistence type="predicted"/>
<protein>
    <submittedName>
        <fullName evidence="1">Uncharacterized protein</fullName>
    </submittedName>
</protein>
<sequence>MAGLCEGGNERPGSSKPFFLEATVQSPIEYSGVHVYSNFLPIPDNNDLAAAMRTICKEEEEENYDDNDDEDVEDELCRLFVMSNFGMMLKMMKINKNDYKYKEICKEEKYYNDDGENNDVVYKENKI</sequence>
<evidence type="ECO:0000313" key="1">
    <source>
        <dbReference type="EMBL" id="KAJ4440238.1"/>
    </source>
</evidence>
<name>A0ABQ8T2M9_PERAM</name>
<dbReference type="Proteomes" id="UP001148838">
    <property type="component" value="Unassembled WGS sequence"/>
</dbReference>
<gene>
    <name evidence="1" type="ORF">ANN_08377</name>
</gene>
<accession>A0ABQ8T2M9</accession>
<reference evidence="1 2" key="1">
    <citation type="journal article" date="2022" name="Allergy">
        <title>Genome assembly and annotation of Periplaneta americana reveal a comprehensive cockroach allergen profile.</title>
        <authorList>
            <person name="Wang L."/>
            <person name="Xiong Q."/>
            <person name="Saelim N."/>
            <person name="Wang L."/>
            <person name="Nong W."/>
            <person name="Wan A.T."/>
            <person name="Shi M."/>
            <person name="Liu X."/>
            <person name="Cao Q."/>
            <person name="Hui J.H.L."/>
            <person name="Sookrung N."/>
            <person name="Leung T.F."/>
            <person name="Tungtrongchitr A."/>
            <person name="Tsui S.K.W."/>
        </authorList>
    </citation>
    <scope>NUCLEOTIDE SEQUENCE [LARGE SCALE GENOMIC DNA]</scope>
    <source>
        <strain evidence="1">PWHHKU_190912</strain>
    </source>
</reference>
<keyword evidence="2" id="KW-1185">Reference proteome</keyword>
<organism evidence="1 2">
    <name type="scientific">Periplaneta americana</name>
    <name type="common">American cockroach</name>
    <name type="synonym">Blatta americana</name>
    <dbReference type="NCBI Taxonomy" id="6978"/>
    <lineage>
        <taxon>Eukaryota</taxon>
        <taxon>Metazoa</taxon>
        <taxon>Ecdysozoa</taxon>
        <taxon>Arthropoda</taxon>
        <taxon>Hexapoda</taxon>
        <taxon>Insecta</taxon>
        <taxon>Pterygota</taxon>
        <taxon>Neoptera</taxon>
        <taxon>Polyneoptera</taxon>
        <taxon>Dictyoptera</taxon>
        <taxon>Blattodea</taxon>
        <taxon>Blattoidea</taxon>
        <taxon>Blattidae</taxon>
        <taxon>Blattinae</taxon>
        <taxon>Periplaneta</taxon>
    </lineage>
</organism>
<dbReference type="EMBL" id="JAJSOF020000017">
    <property type="protein sequence ID" value="KAJ4440238.1"/>
    <property type="molecule type" value="Genomic_DNA"/>
</dbReference>
<comment type="caution">
    <text evidence="1">The sequence shown here is derived from an EMBL/GenBank/DDBJ whole genome shotgun (WGS) entry which is preliminary data.</text>
</comment>
<evidence type="ECO:0000313" key="2">
    <source>
        <dbReference type="Proteomes" id="UP001148838"/>
    </source>
</evidence>